<organism evidence="2 3">
    <name type="scientific">Candidatus Protofrankia californiensis</name>
    <dbReference type="NCBI Taxonomy" id="1839754"/>
    <lineage>
        <taxon>Bacteria</taxon>
        <taxon>Bacillati</taxon>
        <taxon>Actinomycetota</taxon>
        <taxon>Actinomycetes</taxon>
        <taxon>Frankiales</taxon>
        <taxon>Frankiaceae</taxon>
        <taxon>Protofrankia</taxon>
    </lineage>
</organism>
<dbReference type="Proteomes" id="UP000199013">
    <property type="component" value="Unassembled WGS sequence"/>
</dbReference>
<feature type="transmembrane region" description="Helical" evidence="1">
    <location>
        <begin position="46"/>
        <end position="63"/>
    </location>
</feature>
<evidence type="ECO:0000256" key="1">
    <source>
        <dbReference type="SAM" id="Phobius"/>
    </source>
</evidence>
<dbReference type="EMBL" id="FLUV01001483">
    <property type="protein sequence ID" value="SBW23063.1"/>
    <property type="molecule type" value="Genomic_DNA"/>
</dbReference>
<keyword evidence="1" id="KW-0812">Transmembrane</keyword>
<dbReference type="AlphaFoldDB" id="A0A1C3NZS7"/>
<keyword evidence="1" id="KW-0472">Membrane</keyword>
<evidence type="ECO:0000313" key="2">
    <source>
        <dbReference type="EMBL" id="SBW23063.1"/>
    </source>
</evidence>
<name>A0A1C3NZS7_9ACTN</name>
<keyword evidence="1" id="KW-1133">Transmembrane helix</keyword>
<protein>
    <submittedName>
        <fullName evidence="2">Uncharacterized protein</fullName>
    </submittedName>
</protein>
<feature type="transmembrane region" description="Helical" evidence="1">
    <location>
        <begin position="100"/>
        <end position="119"/>
    </location>
</feature>
<accession>A0A1C3NZS7</accession>
<evidence type="ECO:0000313" key="3">
    <source>
        <dbReference type="Proteomes" id="UP000199013"/>
    </source>
</evidence>
<sequence length="126" mass="12160">MGHAAELRAVTRAGSSASTAIVIGLGCLLAAGGVTVLRVLLGVEALPSLTGAAVVAAVCVTALTDAGRAEVARAALLGAGTAGAAVLATVRVASLDPTDVIASLAALVLAVRFGLGVGAPRRPQRK</sequence>
<reference evidence="3" key="1">
    <citation type="submission" date="2016-02" db="EMBL/GenBank/DDBJ databases">
        <authorList>
            <person name="Wibberg D."/>
        </authorList>
    </citation>
    <scope>NUCLEOTIDE SEQUENCE [LARGE SCALE GENOMIC DNA]</scope>
</reference>
<keyword evidence="3" id="KW-1185">Reference proteome</keyword>
<proteinExistence type="predicted"/>
<gene>
    <name evidence="2" type="ORF">FDG2_3521</name>
</gene>
<feature type="transmembrane region" description="Helical" evidence="1">
    <location>
        <begin position="20"/>
        <end position="40"/>
    </location>
</feature>
<feature type="transmembrane region" description="Helical" evidence="1">
    <location>
        <begin position="75"/>
        <end position="94"/>
    </location>
</feature>